<protein>
    <submittedName>
        <fullName evidence="2">HNH endonuclease</fullName>
    </submittedName>
</protein>
<evidence type="ECO:0000313" key="3">
    <source>
        <dbReference type="Proteomes" id="UP000689967"/>
    </source>
</evidence>
<dbReference type="RefSeq" id="WP_216878143.1">
    <property type="nucleotide sequence ID" value="NZ_JAERQM010000006.1"/>
</dbReference>
<keyword evidence="3" id="KW-1185">Reference proteome</keyword>
<gene>
    <name evidence="2" type="ORF">JJQ90_20625</name>
</gene>
<reference evidence="2 3" key="1">
    <citation type="submission" date="2021-01" db="EMBL/GenBank/DDBJ databases">
        <title>Roseomonas sp. nov, a bacterium isolated from an oil production mixture in Yumen Oilfield.</title>
        <authorList>
            <person name="Wu D."/>
        </authorList>
    </citation>
    <scope>NUCLEOTIDE SEQUENCE [LARGE SCALE GENOMIC DNA]</scope>
    <source>
        <strain evidence="2 3">ROY-5-3</strain>
    </source>
</reference>
<keyword evidence="2" id="KW-0255">Endonuclease</keyword>
<evidence type="ECO:0000313" key="2">
    <source>
        <dbReference type="EMBL" id="MBU8546139.1"/>
    </source>
</evidence>
<dbReference type="Pfam" id="PF13391">
    <property type="entry name" value="HNH_2"/>
    <property type="match status" value="1"/>
</dbReference>
<dbReference type="GO" id="GO:0004519">
    <property type="term" value="F:endonuclease activity"/>
    <property type="evidence" value="ECO:0007669"/>
    <property type="project" value="UniProtKB-KW"/>
</dbReference>
<proteinExistence type="predicted"/>
<keyword evidence="2" id="KW-0540">Nuclease</keyword>
<accession>A0ABS6HBQ3</accession>
<name>A0ABS6HBQ3_9PROT</name>
<comment type="caution">
    <text evidence="2">The sequence shown here is derived from an EMBL/GenBank/DDBJ whole genome shotgun (WGS) entry which is preliminary data.</text>
</comment>
<dbReference type="InterPro" id="IPR003615">
    <property type="entry name" value="HNH_nuc"/>
</dbReference>
<dbReference type="EMBL" id="JAERQM010000006">
    <property type="protein sequence ID" value="MBU8546139.1"/>
    <property type="molecule type" value="Genomic_DNA"/>
</dbReference>
<evidence type="ECO:0000259" key="1">
    <source>
        <dbReference type="Pfam" id="PF13391"/>
    </source>
</evidence>
<organism evidence="2 3">
    <name type="scientific">Falsiroseomonas oleicola</name>
    <dbReference type="NCBI Taxonomy" id="2801474"/>
    <lineage>
        <taxon>Bacteria</taxon>
        <taxon>Pseudomonadati</taxon>
        <taxon>Pseudomonadota</taxon>
        <taxon>Alphaproteobacteria</taxon>
        <taxon>Acetobacterales</taxon>
        <taxon>Roseomonadaceae</taxon>
        <taxon>Falsiroseomonas</taxon>
    </lineage>
</organism>
<keyword evidence="2" id="KW-0378">Hydrolase</keyword>
<feature type="domain" description="HNH nuclease" evidence="1">
    <location>
        <begin position="197"/>
        <end position="250"/>
    </location>
</feature>
<sequence length="303" mass="33860">MKAVFDTRPVTSYDDDVTHRYHFPDRYLEAARRTLGDWVLFREPRRGGGREGYVAVARVERITPDPARPKHSYAWLCDFLPFDEVVPLRRGAGFYEVTLNSVPDPSRIGAALQGRSIRNISDAEFGAVARAGLQATLDPANAIARRLSPTEIDVDTAAALHASPEEQERRIVQLLVNRKIRDAAFRGAVCAAYDSRCAVTRLRIVNGGGRAEVQAAHIWSVASGGPDVVQNGIALSATVHWLFDRHLISLTDNYGLLVSHNKVPSELRTLFTRQLDKIHLPADRGLWPHLDYVRRHREEFVAG</sequence>
<dbReference type="Proteomes" id="UP000689967">
    <property type="component" value="Unassembled WGS sequence"/>
</dbReference>